<name>A0A284RQB7_ARMOS</name>
<dbReference type="STRING" id="47428.A0A284RQB7"/>
<evidence type="ECO:0000313" key="2">
    <source>
        <dbReference type="Proteomes" id="UP000219338"/>
    </source>
</evidence>
<protein>
    <recommendedName>
        <fullName evidence="3">HNH nuclease domain-containing protein</fullName>
    </recommendedName>
</protein>
<dbReference type="EMBL" id="FUEG01000013">
    <property type="protein sequence ID" value="SJL10959.1"/>
    <property type="molecule type" value="Genomic_DNA"/>
</dbReference>
<keyword evidence="2" id="KW-1185">Reference proteome</keyword>
<evidence type="ECO:0000313" key="1">
    <source>
        <dbReference type="EMBL" id="SJL10959.1"/>
    </source>
</evidence>
<sequence>MPVPLPLNPFPPSSDEYAAYISCLNLEPLGSSWGRVVDEKESSRAAMFKFSPGVAARVLGYALIYSPSTKGKACLAEEISSCDGDNELLAGLSYLYIMAMIRIFKNPKGAISTPTSVHSPRPSFQGMADDIAALLSQPTASSSDAKKLALARDNYRCILSGNVDTDSFDTGLTTVDETERITDTQLGHIFGELMSDCIFHLINFICQLDWAASAADVVKRFADISVVEELNQNKIHSPQNTFTVSPEFYGPFDRLRISLQTIGHEDSNTYQINTYPPNRHAMYGLPEQVTLMDASASGQIPLPSRRYFQLHDACAKISHLSGGGEVVEQLFRDVEDLKVLAEDGGSSDLLSLALLSRPT</sequence>
<dbReference type="AlphaFoldDB" id="A0A284RQB7"/>
<proteinExistence type="predicted"/>
<dbReference type="OMA" id="ACAKISH"/>
<organism evidence="1 2">
    <name type="scientific">Armillaria ostoyae</name>
    <name type="common">Armillaria root rot fungus</name>
    <dbReference type="NCBI Taxonomy" id="47428"/>
    <lineage>
        <taxon>Eukaryota</taxon>
        <taxon>Fungi</taxon>
        <taxon>Dikarya</taxon>
        <taxon>Basidiomycota</taxon>
        <taxon>Agaricomycotina</taxon>
        <taxon>Agaricomycetes</taxon>
        <taxon>Agaricomycetidae</taxon>
        <taxon>Agaricales</taxon>
        <taxon>Marasmiineae</taxon>
        <taxon>Physalacriaceae</taxon>
        <taxon>Armillaria</taxon>
    </lineage>
</organism>
<dbReference type="Proteomes" id="UP000219338">
    <property type="component" value="Unassembled WGS sequence"/>
</dbReference>
<reference evidence="2" key="1">
    <citation type="journal article" date="2017" name="Nat. Ecol. Evol.">
        <title>Genome expansion and lineage-specific genetic innovations in the forest pathogenic fungi Armillaria.</title>
        <authorList>
            <person name="Sipos G."/>
            <person name="Prasanna A.N."/>
            <person name="Walter M.C."/>
            <person name="O'Connor E."/>
            <person name="Balint B."/>
            <person name="Krizsan K."/>
            <person name="Kiss B."/>
            <person name="Hess J."/>
            <person name="Varga T."/>
            <person name="Slot J."/>
            <person name="Riley R."/>
            <person name="Boka B."/>
            <person name="Rigling D."/>
            <person name="Barry K."/>
            <person name="Lee J."/>
            <person name="Mihaltcheva S."/>
            <person name="LaButti K."/>
            <person name="Lipzen A."/>
            <person name="Waldron R."/>
            <person name="Moloney N.M."/>
            <person name="Sperisen C."/>
            <person name="Kredics L."/>
            <person name="Vagvoelgyi C."/>
            <person name="Patrignani A."/>
            <person name="Fitzpatrick D."/>
            <person name="Nagy I."/>
            <person name="Doyle S."/>
            <person name="Anderson J.B."/>
            <person name="Grigoriev I.V."/>
            <person name="Gueldener U."/>
            <person name="Muensterkoetter M."/>
            <person name="Nagy L.G."/>
        </authorList>
    </citation>
    <scope>NUCLEOTIDE SEQUENCE [LARGE SCALE GENOMIC DNA]</scope>
    <source>
        <strain evidence="2">C18/9</strain>
    </source>
</reference>
<dbReference type="OrthoDB" id="2104739at2759"/>
<gene>
    <name evidence="1" type="ORF">ARMOST_14355</name>
</gene>
<evidence type="ECO:0008006" key="3">
    <source>
        <dbReference type="Google" id="ProtNLM"/>
    </source>
</evidence>
<accession>A0A284RQB7</accession>